<keyword evidence="2 4" id="KW-0378">Hydrolase</keyword>
<dbReference type="AlphaFoldDB" id="A0A506VFG8"/>
<feature type="binding site" evidence="3">
    <location>
        <position position="382"/>
    </location>
    <ligand>
        <name>Zn(2+)</name>
        <dbReference type="ChEBI" id="CHEBI:29105"/>
        <label>2</label>
    </ligand>
</feature>
<feature type="binding site" evidence="3">
    <location>
        <position position="95"/>
    </location>
    <ligand>
        <name>Zn(2+)</name>
        <dbReference type="ChEBI" id="CHEBI:29105"/>
        <label>1</label>
    </ligand>
</feature>
<sequence>MSEAITVNAARLWSTLEEMAQIGATPAGGVTRLALSEEDRQARDRLRDWALQDGFHYEVDTLGNMFIRRPGKNPQLAPVLTGSHVDSQPLGGRYDGIYGVLAGLEALRTLNERRIETERDILLVNWTNEEGARFAPAMLASGVWTGHFTEEFALSRTDSAGVSVGAALQKIGYRGALPARAFPLHACYEVHIEQGPILEEEGIDIGVVQAAMGQRWYTVTLNGFAAHAGTTPMSNRRDAVSGFAQLALAVEQIGVRHAPDGRATVGMVQNTPNSRNVVSGRVICSVEFRHPQAAALESMEQALYLAIDALSARRLETQVERIFNYAPIAFDAGCIARVAQAADGLGYAWRPMVSGAGHDTCYLNAIAPASMIFIPCEQGISHNEAENILPAWSEKGANLLLNTLLAAALEQ</sequence>
<protein>
    <submittedName>
        <fullName evidence="4">M20 family metallo-hydrolase</fullName>
    </submittedName>
</protein>
<evidence type="ECO:0000313" key="5">
    <source>
        <dbReference type="Proteomes" id="UP000319523"/>
    </source>
</evidence>
<evidence type="ECO:0000313" key="4">
    <source>
        <dbReference type="EMBL" id="TPW44156.1"/>
    </source>
</evidence>
<keyword evidence="5" id="KW-1185">Reference proteome</keyword>
<feature type="binding site" evidence="3">
    <location>
        <position position="95"/>
    </location>
    <ligand>
        <name>Zn(2+)</name>
        <dbReference type="ChEBI" id="CHEBI:29105"/>
        <label>2</label>
    </ligand>
</feature>
<feature type="binding site" evidence="3">
    <location>
        <position position="84"/>
    </location>
    <ligand>
        <name>Zn(2+)</name>
        <dbReference type="ChEBI" id="CHEBI:29105"/>
        <label>1</label>
    </ligand>
</feature>
<dbReference type="GO" id="GO:0046872">
    <property type="term" value="F:metal ion binding"/>
    <property type="evidence" value="ECO:0007669"/>
    <property type="project" value="UniProtKB-KW"/>
</dbReference>
<evidence type="ECO:0000256" key="1">
    <source>
        <dbReference type="ARBA" id="ARBA00006153"/>
    </source>
</evidence>
<comment type="similarity">
    <text evidence="1">Belongs to the peptidase M20 family.</text>
</comment>
<dbReference type="NCBIfam" id="NF009527">
    <property type="entry name" value="PRK12891.1"/>
    <property type="match status" value="1"/>
</dbReference>
<dbReference type="GO" id="GO:0016813">
    <property type="term" value="F:hydrolase activity, acting on carbon-nitrogen (but not peptide) bonds, in linear amidines"/>
    <property type="evidence" value="ECO:0007669"/>
    <property type="project" value="InterPro"/>
</dbReference>
<dbReference type="Gene3D" id="3.40.630.10">
    <property type="entry name" value="Zn peptidases"/>
    <property type="match status" value="1"/>
</dbReference>
<feature type="binding site" evidence="3">
    <location>
        <position position="130"/>
    </location>
    <ligand>
        <name>Zn(2+)</name>
        <dbReference type="ChEBI" id="CHEBI:29105"/>
        <label>2</label>
    </ligand>
</feature>
<dbReference type="InterPro" id="IPR002933">
    <property type="entry name" value="Peptidase_M20"/>
</dbReference>
<keyword evidence="3" id="KW-0862">Zinc</keyword>
<dbReference type="InterPro" id="IPR010158">
    <property type="entry name" value="Amidase_Cbmase"/>
</dbReference>
<dbReference type="Proteomes" id="UP000319523">
    <property type="component" value="Unassembled WGS sequence"/>
</dbReference>
<comment type="caution">
    <text evidence="4">The sequence shown here is derived from an EMBL/GenBank/DDBJ whole genome shotgun (WGS) entry which is preliminary data.</text>
</comment>
<dbReference type="Gene3D" id="3.30.70.360">
    <property type="match status" value="1"/>
</dbReference>
<gene>
    <name evidence="4" type="ORF">FKM52_00120</name>
</gene>
<comment type="cofactor">
    <cofactor evidence="3">
        <name>Zn(2+)</name>
        <dbReference type="ChEBI" id="CHEBI:29105"/>
    </cofactor>
    <text evidence="3">Binds 2 Zn(2+) ions per subunit.</text>
</comment>
<accession>A0A506VFG8</accession>
<keyword evidence="3" id="KW-0479">Metal-binding</keyword>
<dbReference type="PANTHER" id="PTHR32494">
    <property type="entry name" value="ALLANTOATE DEIMINASE-RELATED"/>
    <property type="match status" value="1"/>
</dbReference>
<feature type="binding site" evidence="3">
    <location>
        <position position="191"/>
    </location>
    <ligand>
        <name>Zn(2+)</name>
        <dbReference type="ChEBI" id="CHEBI:29105"/>
        <label>1</label>
    </ligand>
</feature>
<organism evidence="4 5">
    <name type="scientific">Mixta tenebrionis</name>
    <dbReference type="NCBI Taxonomy" id="2562439"/>
    <lineage>
        <taxon>Bacteria</taxon>
        <taxon>Pseudomonadati</taxon>
        <taxon>Pseudomonadota</taxon>
        <taxon>Gammaproteobacteria</taxon>
        <taxon>Enterobacterales</taxon>
        <taxon>Erwiniaceae</taxon>
        <taxon>Mixta</taxon>
    </lineage>
</organism>
<dbReference type="PANTHER" id="PTHR32494:SF5">
    <property type="entry name" value="ALLANTOATE AMIDOHYDROLASE"/>
    <property type="match status" value="1"/>
</dbReference>
<evidence type="ECO:0000256" key="2">
    <source>
        <dbReference type="ARBA" id="ARBA00022801"/>
    </source>
</evidence>
<proteinExistence type="inferred from homology"/>
<name>A0A506VFG8_9GAMM</name>
<dbReference type="RefSeq" id="WP_141174178.1">
    <property type="nucleotide sequence ID" value="NZ_JBHUFX010000004.1"/>
</dbReference>
<dbReference type="EMBL" id="VHQI01000001">
    <property type="protein sequence ID" value="TPW44156.1"/>
    <property type="molecule type" value="Genomic_DNA"/>
</dbReference>
<dbReference type="NCBIfam" id="NF006769">
    <property type="entry name" value="PRK09290.1-3"/>
    <property type="match status" value="1"/>
</dbReference>
<dbReference type="PIRSF" id="PIRSF001235">
    <property type="entry name" value="Amidase_carbamoylase"/>
    <property type="match status" value="1"/>
</dbReference>
<dbReference type="OrthoDB" id="9808195at2"/>
<dbReference type="SUPFAM" id="SSF55031">
    <property type="entry name" value="Bacterial exopeptidase dimerisation domain"/>
    <property type="match status" value="1"/>
</dbReference>
<dbReference type="NCBIfam" id="TIGR01879">
    <property type="entry name" value="hydantase"/>
    <property type="match status" value="1"/>
</dbReference>
<dbReference type="SUPFAM" id="SSF53187">
    <property type="entry name" value="Zn-dependent exopeptidases"/>
    <property type="match status" value="1"/>
</dbReference>
<dbReference type="InterPro" id="IPR036264">
    <property type="entry name" value="Bact_exopeptidase_dim_dom"/>
</dbReference>
<dbReference type="CDD" id="cd03884">
    <property type="entry name" value="M20_bAS"/>
    <property type="match status" value="1"/>
</dbReference>
<dbReference type="Pfam" id="PF01546">
    <property type="entry name" value="Peptidase_M20"/>
    <property type="match status" value="1"/>
</dbReference>
<reference evidence="4 5" key="1">
    <citation type="submission" date="2019-06" db="EMBL/GenBank/DDBJ databases">
        <authorList>
            <person name="Yang Y."/>
        </authorList>
    </citation>
    <scope>NUCLEOTIDE SEQUENCE [LARGE SCALE GENOMIC DNA]</scope>
    <source>
        <strain evidence="4 5">BIT-26</strain>
    </source>
</reference>
<evidence type="ECO:0000256" key="3">
    <source>
        <dbReference type="PIRSR" id="PIRSR001235-1"/>
    </source>
</evidence>